<evidence type="ECO:0008006" key="4">
    <source>
        <dbReference type="Google" id="ProtNLM"/>
    </source>
</evidence>
<name>A0ABT1G6G7_9CORY</name>
<gene>
    <name evidence="2" type="ORF">M5J20_10605</name>
</gene>
<accession>A0ABT1G6G7</accession>
<keyword evidence="1" id="KW-0812">Transmembrane</keyword>
<dbReference type="EMBL" id="JAMFTQ010000020">
    <property type="protein sequence ID" value="MCP1388623.1"/>
    <property type="molecule type" value="Genomic_DNA"/>
</dbReference>
<keyword evidence="1" id="KW-1133">Transmembrane helix</keyword>
<dbReference type="Proteomes" id="UP001204000">
    <property type="component" value="Unassembled WGS sequence"/>
</dbReference>
<dbReference type="RefSeq" id="WP_253579403.1">
    <property type="nucleotide sequence ID" value="NZ_JAMFTQ010000020.1"/>
</dbReference>
<comment type="caution">
    <text evidence="2">The sequence shown here is derived from an EMBL/GenBank/DDBJ whole genome shotgun (WGS) entry which is preliminary data.</text>
</comment>
<evidence type="ECO:0000313" key="3">
    <source>
        <dbReference type="Proteomes" id="UP001204000"/>
    </source>
</evidence>
<reference evidence="2" key="1">
    <citation type="submission" date="2022-05" db="EMBL/GenBank/DDBJ databases">
        <title>Corynebacterium sp. TA-R-1 sp. nov., isolated from human feces.</title>
        <authorList>
            <person name="Shamsuzzaman M."/>
            <person name="Dahal R.H."/>
        </authorList>
    </citation>
    <scope>NUCLEOTIDE SEQUENCE</scope>
    <source>
        <strain evidence="2">TA-R-1</strain>
    </source>
</reference>
<sequence length="76" mass="8287">MTATAWLGIGFVVLLLVAGLTAVGLTLRDISREDLDDPAKSKWGLLIGLSPGAGLYAWHRRKELMGHRDSEDPKTK</sequence>
<evidence type="ECO:0000256" key="1">
    <source>
        <dbReference type="SAM" id="Phobius"/>
    </source>
</evidence>
<organism evidence="2 3">
    <name type="scientific">Corynebacterium stercoris</name>
    <dbReference type="NCBI Taxonomy" id="2943490"/>
    <lineage>
        <taxon>Bacteria</taxon>
        <taxon>Bacillati</taxon>
        <taxon>Actinomycetota</taxon>
        <taxon>Actinomycetes</taxon>
        <taxon>Mycobacteriales</taxon>
        <taxon>Corynebacteriaceae</taxon>
        <taxon>Corynebacterium</taxon>
    </lineage>
</organism>
<evidence type="ECO:0000313" key="2">
    <source>
        <dbReference type="EMBL" id="MCP1388623.1"/>
    </source>
</evidence>
<keyword evidence="1" id="KW-0472">Membrane</keyword>
<proteinExistence type="predicted"/>
<keyword evidence="3" id="KW-1185">Reference proteome</keyword>
<protein>
    <recommendedName>
        <fullName evidence="4">Cardiolipin synthase N-terminal domain-containing protein</fullName>
    </recommendedName>
</protein>
<feature type="transmembrane region" description="Helical" evidence="1">
    <location>
        <begin position="43"/>
        <end position="59"/>
    </location>
</feature>